<keyword evidence="1" id="KW-0812">Transmembrane</keyword>
<feature type="transmembrane region" description="Helical" evidence="1">
    <location>
        <begin position="180"/>
        <end position="199"/>
    </location>
</feature>
<evidence type="ECO:0000313" key="3">
    <source>
        <dbReference type="Proteomes" id="UP001595872"/>
    </source>
</evidence>
<keyword evidence="3" id="KW-1185">Reference proteome</keyword>
<feature type="transmembrane region" description="Helical" evidence="1">
    <location>
        <begin position="154"/>
        <end position="174"/>
    </location>
</feature>
<feature type="transmembrane region" description="Helical" evidence="1">
    <location>
        <begin position="91"/>
        <end position="112"/>
    </location>
</feature>
<evidence type="ECO:0000256" key="1">
    <source>
        <dbReference type="SAM" id="Phobius"/>
    </source>
</evidence>
<protein>
    <submittedName>
        <fullName evidence="2">VC0807 family protein</fullName>
    </submittedName>
</protein>
<accession>A0ABV9UB77</accession>
<proteinExistence type="predicted"/>
<evidence type="ECO:0000313" key="2">
    <source>
        <dbReference type="EMBL" id="MFC4912788.1"/>
    </source>
</evidence>
<gene>
    <name evidence="2" type="ORF">ACFPCY_36195</name>
</gene>
<organism evidence="2 3">
    <name type="scientific">Actinomadura gamaensis</name>
    <dbReference type="NCBI Taxonomy" id="1763541"/>
    <lineage>
        <taxon>Bacteria</taxon>
        <taxon>Bacillati</taxon>
        <taxon>Actinomycetota</taxon>
        <taxon>Actinomycetes</taxon>
        <taxon>Streptosporangiales</taxon>
        <taxon>Thermomonosporaceae</taxon>
        <taxon>Actinomadura</taxon>
    </lineage>
</organism>
<feature type="transmembrane region" description="Helical" evidence="1">
    <location>
        <begin position="67"/>
        <end position="85"/>
    </location>
</feature>
<dbReference type="NCBIfam" id="NF041646">
    <property type="entry name" value="VC0807_fam"/>
    <property type="match status" value="1"/>
</dbReference>
<name>A0ABV9UB77_9ACTN</name>
<comment type="caution">
    <text evidence="2">The sequence shown here is derived from an EMBL/GenBank/DDBJ whole genome shotgun (WGS) entry which is preliminary data.</text>
</comment>
<reference evidence="3" key="1">
    <citation type="journal article" date="2019" name="Int. J. Syst. Evol. Microbiol.">
        <title>The Global Catalogue of Microorganisms (GCM) 10K type strain sequencing project: providing services to taxonomists for standard genome sequencing and annotation.</title>
        <authorList>
            <consortium name="The Broad Institute Genomics Platform"/>
            <consortium name="The Broad Institute Genome Sequencing Center for Infectious Disease"/>
            <person name="Wu L."/>
            <person name="Ma J."/>
        </authorList>
    </citation>
    <scope>NUCLEOTIDE SEQUENCE [LARGE SCALE GENOMIC DNA]</scope>
    <source>
        <strain evidence="3">KLKA75</strain>
    </source>
</reference>
<keyword evidence="1" id="KW-0472">Membrane</keyword>
<keyword evidence="1" id="KW-1133">Transmembrane helix</keyword>
<dbReference type="RefSeq" id="WP_378263059.1">
    <property type="nucleotide sequence ID" value="NZ_JBHSIT010000013.1"/>
</dbReference>
<dbReference type="Proteomes" id="UP001595872">
    <property type="component" value="Unassembled WGS sequence"/>
</dbReference>
<sequence>MAGARQGGSPITTIVPAIVFNVVLPFASYSLLTGHGVSPVRALLLISLWPAADTLAHLVLKRRVDEFGVMMLVLMLLGALSAVAYNTTELFFLKDSAITGLLGLTYLGSLALPKPIMFYLGRKFATDGSAERLAWWNGLWQHAEFRRTQYRLTIVWGAAFLLEAAVRIPLTYLLPTGVMVLMSTVMPMAVVAALVTWTIRVGKQSRARGAAREAAAREAATGEDVAQDVAAREGGVQQAAALGGAGQGSASVI</sequence>
<dbReference type="EMBL" id="JBHSIT010000013">
    <property type="protein sequence ID" value="MFC4912788.1"/>
    <property type="molecule type" value="Genomic_DNA"/>
</dbReference>
<feature type="transmembrane region" description="Helical" evidence="1">
    <location>
        <begin position="12"/>
        <end position="32"/>
    </location>
</feature>